<organism evidence="1 2">
    <name type="scientific">Candidatus Avichristensenella intestinipullorum</name>
    <dbReference type="NCBI Taxonomy" id="2840693"/>
    <lineage>
        <taxon>Bacteria</taxon>
        <taxon>Bacillati</taxon>
        <taxon>Bacillota</taxon>
        <taxon>Clostridia</taxon>
        <taxon>Candidatus Avichristensenella</taxon>
    </lineage>
</organism>
<evidence type="ECO:0000313" key="1">
    <source>
        <dbReference type="EMBL" id="HIQ63277.1"/>
    </source>
</evidence>
<reference evidence="1" key="2">
    <citation type="journal article" date="2021" name="PeerJ">
        <title>Extensive microbial diversity within the chicken gut microbiome revealed by metagenomics and culture.</title>
        <authorList>
            <person name="Gilroy R."/>
            <person name="Ravi A."/>
            <person name="Getino M."/>
            <person name="Pursley I."/>
            <person name="Horton D.L."/>
            <person name="Alikhan N.F."/>
            <person name="Baker D."/>
            <person name="Gharbi K."/>
            <person name="Hall N."/>
            <person name="Watson M."/>
            <person name="Adriaenssens E.M."/>
            <person name="Foster-Nyarko E."/>
            <person name="Jarju S."/>
            <person name="Secka A."/>
            <person name="Antonio M."/>
            <person name="Oren A."/>
            <person name="Chaudhuri R.R."/>
            <person name="La Ragione R."/>
            <person name="Hildebrand F."/>
            <person name="Pallen M.J."/>
        </authorList>
    </citation>
    <scope>NUCLEOTIDE SEQUENCE</scope>
    <source>
        <strain evidence="1">ChiHile30-977</strain>
    </source>
</reference>
<accession>A0A9D1CJ16</accession>
<dbReference type="AlphaFoldDB" id="A0A9D1CJ16"/>
<reference evidence="1" key="1">
    <citation type="submission" date="2020-10" db="EMBL/GenBank/DDBJ databases">
        <authorList>
            <person name="Gilroy R."/>
        </authorList>
    </citation>
    <scope>NUCLEOTIDE SEQUENCE</scope>
    <source>
        <strain evidence="1">ChiHile30-977</strain>
    </source>
</reference>
<sequence length="65" mass="7111">MMTMADFADLPVGFSLMLAQRPAAMRRFAALSPEARADVVARARSARSREAMQALADRLSRMDGP</sequence>
<name>A0A9D1CJ16_9FIRM</name>
<proteinExistence type="predicted"/>
<dbReference type="Proteomes" id="UP000886819">
    <property type="component" value="Unassembled WGS sequence"/>
</dbReference>
<dbReference type="EMBL" id="DVFI01000098">
    <property type="protein sequence ID" value="HIQ63277.1"/>
    <property type="molecule type" value="Genomic_DNA"/>
</dbReference>
<protein>
    <submittedName>
        <fullName evidence="1">Uncharacterized protein</fullName>
    </submittedName>
</protein>
<comment type="caution">
    <text evidence="1">The sequence shown here is derived from an EMBL/GenBank/DDBJ whole genome shotgun (WGS) entry which is preliminary data.</text>
</comment>
<gene>
    <name evidence="1" type="ORF">IAA66_06780</name>
</gene>
<evidence type="ECO:0000313" key="2">
    <source>
        <dbReference type="Proteomes" id="UP000886819"/>
    </source>
</evidence>